<evidence type="ECO:0000313" key="1">
    <source>
        <dbReference type="EMBL" id="RRT50797.1"/>
    </source>
</evidence>
<accession>A0A426YGJ3</accession>
<sequence length="126" mass="13218">MKQRCVSGNTVVSSIFYLVKGEIKEDTGKGARTVVAFVVPLSLAPCRDLFVVFLPATDDVGPTRSPATRIQDMYEVKDPAIKLFGATIPVAAAALPPAEADAVDVEAKDADAESAASAAVGQKVRR</sequence>
<dbReference type="EMBL" id="AMZH03012565">
    <property type="protein sequence ID" value="RRT50797.1"/>
    <property type="molecule type" value="Genomic_DNA"/>
</dbReference>
<reference evidence="1 2" key="1">
    <citation type="journal article" date="2014" name="Agronomy (Basel)">
        <title>A Draft Genome Sequence for Ensete ventricosum, the Drought-Tolerant Tree Against Hunger.</title>
        <authorList>
            <person name="Harrison J."/>
            <person name="Moore K.A."/>
            <person name="Paszkiewicz K."/>
            <person name="Jones T."/>
            <person name="Grant M."/>
            <person name="Ambacheew D."/>
            <person name="Muzemil S."/>
            <person name="Studholme D.J."/>
        </authorList>
    </citation>
    <scope>NUCLEOTIDE SEQUENCE [LARGE SCALE GENOMIC DNA]</scope>
</reference>
<name>A0A426YGJ3_ENSVE</name>
<proteinExistence type="predicted"/>
<organism evidence="1 2">
    <name type="scientific">Ensete ventricosum</name>
    <name type="common">Abyssinian banana</name>
    <name type="synonym">Musa ensete</name>
    <dbReference type="NCBI Taxonomy" id="4639"/>
    <lineage>
        <taxon>Eukaryota</taxon>
        <taxon>Viridiplantae</taxon>
        <taxon>Streptophyta</taxon>
        <taxon>Embryophyta</taxon>
        <taxon>Tracheophyta</taxon>
        <taxon>Spermatophyta</taxon>
        <taxon>Magnoliopsida</taxon>
        <taxon>Liliopsida</taxon>
        <taxon>Zingiberales</taxon>
        <taxon>Musaceae</taxon>
        <taxon>Ensete</taxon>
    </lineage>
</organism>
<comment type="caution">
    <text evidence="1">The sequence shown here is derived from an EMBL/GenBank/DDBJ whole genome shotgun (WGS) entry which is preliminary data.</text>
</comment>
<evidence type="ECO:0000313" key="2">
    <source>
        <dbReference type="Proteomes" id="UP000287651"/>
    </source>
</evidence>
<gene>
    <name evidence="1" type="ORF">B296_00037034</name>
</gene>
<protein>
    <submittedName>
        <fullName evidence="1">Uncharacterized protein</fullName>
    </submittedName>
</protein>
<dbReference type="Proteomes" id="UP000287651">
    <property type="component" value="Unassembled WGS sequence"/>
</dbReference>
<dbReference type="AlphaFoldDB" id="A0A426YGJ3"/>